<proteinExistence type="predicted"/>
<organism evidence="1">
    <name type="scientific">marine sediment metagenome</name>
    <dbReference type="NCBI Taxonomy" id="412755"/>
    <lineage>
        <taxon>unclassified sequences</taxon>
        <taxon>metagenomes</taxon>
        <taxon>ecological metagenomes</taxon>
    </lineage>
</organism>
<gene>
    <name evidence="1" type="ORF">S06H3_61389</name>
</gene>
<accession>X1QMG6</accession>
<protein>
    <submittedName>
        <fullName evidence="1">Uncharacterized protein</fullName>
    </submittedName>
</protein>
<evidence type="ECO:0000313" key="1">
    <source>
        <dbReference type="EMBL" id="GAI52190.1"/>
    </source>
</evidence>
<name>X1QMG6_9ZZZZ</name>
<dbReference type="AlphaFoldDB" id="X1QMG6"/>
<reference evidence="1" key="1">
    <citation type="journal article" date="2014" name="Front. Microbiol.">
        <title>High frequency of phylogenetically diverse reductive dehalogenase-homologous genes in deep subseafloor sedimentary metagenomes.</title>
        <authorList>
            <person name="Kawai M."/>
            <person name="Futagami T."/>
            <person name="Toyoda A."/>
            <person name="Takaki Y."/>
            <person name="Nishi S."/>
            <person name="Hori S."/>
            <person name="Arai W."/>
            <person name="Tsubouchi T."/>
            <person name="Morono Y."/>
            <person name="Uchiyama I."/>
            <person name="Ito T."/>
            <person name="Fujiyama A."/>
            <person name="Inagaki F."/>
            <person name="Takami H."/>
        </authorList>
    </citation>
    <scope>NUCLEOTIDE SEQUENCE</scope>
    <source>
        <strain evidence="1">Expedition CK06-06</strain>
    </source>
</reference>
<comment type="caution">
    <text evidence="1">The sequence shown here is derived from an EMBL/GenBank/DDBJ whole genome shotgun (WGS) entry which is preliminary data.</text>
</comment>
<sequence>AMFSTKDNKDETGMKLYGVVGKLDESPVVQLRVGVYGYFYPVPWGDVFDGYLMGAEDWLEKKEVLEVDELHSDIGG</sequence>
<dbReference type="EMBL" id="BARV01040249">
    <property type="protein sequence ID" value="GAI52190.1"/>
    <property type="molecule type" value="Genomic_DNA"/>
</dbReference>
<feature type="non-terminal residue" evidence="1">
    <location>
        <position position="1"/>
    </location>
</feature>